<keyword evidence="5 8" id="KW-0949">S-adenosyl-L-methionine</keyword>
<proteinExistence type="inferred from homology"/>
<protein>
    <recommendedName>
        <fullName evidence="2">DNA (cytosine-5-)-methyltransferase</fullName>
        <ecNumber evidence="2">2.1.1.37</ecNumber>
    </recommendedName>
</protein>
<reference evidence="11 12" key="1">
    <citation type="submission" date="2016-10" db="EMBL/GenBank/DDBJ databases">
        <title>Draft genome sequence of Coniochaeta ligniaria NRRL30616, a lignocellulolytic fungus for bioabatement of inhibitors in plant biomass hydrolysates.</title>
        <authorList>
            <consortium name="DOE Joint Genome Institute"/>
            <person name="Jimenez D.J."/>
            <person name="Hector R.E."/>
            <person name="Riley R."/>
            <person name="Sun H."/>
            <person name="Grigoriev I.V."/>
            <person name="Van Elsas J.D."/>
            <person name="Nichols N.N."/>
        </authorList>
    </citation>
    <scope>NUCLEOTIDE SEQUENCE [LARGE SCALE GENOMIC DNA]</scope>
    <source>
        <strain evidence="11 12">NRRL 30616</strain>
    </source>
</reference>
<dbReference type="Pfam" id="PF00145">
    <property type="entry name" value="DNA_methylase"/>
    <property type="match status" value="1"/>
</dbReference>
<dbReference type="OrthoDB" id="5376140at2759"/>
<keyword evidence="12" id="KW-1185">Reference proteome</keyword>
<dbReference type="InParanoid" id="A0A1J7J9M0"/>
<dbReference type="GO" id="GO:0005634">
    <property type="term" value="C:nucleus"/>
    <property type="evidence" value="ECO:0007669"/>
    <property type="project" value="UniProtKB-SubCell"/>
</dbReference>
<dbReference type="InterPro" id="IPR018117">
    <property type="entry name" value="C5_DNA_meth_AS"/>
</dbReference>
<evidence type="ECO:0000313" key="12">
    <source>
        <dbReference type="Proteomes" id="UP000182658"/>
    </source>
</evidence>
<accession>A0A1J7J9M0</accession>
<dbReference type="Gene3D" id="3.40.50.150">
    <property type="entry name" value="Vaccinia Virus protein VP39"/>
    <property type="match status" value="1"/>
</dbReference>
<dbReference type="PROSITE" id="PS51038">
    <property type="entry name" value="BAH"/>
    <property type="match status" value="2"/>
</dbReference>
<dbReference type="InterPro" id="IPR001025">
    <property type="entry name" value="BAH_dom"/>
</dbReference>
<dbReference type="InterPro" id="IPR057215">
    <property type="entry name" value="DUF7893"/>
</dbReference>
<dbReference type="PANTHER" id="PTHR10629:SF54">
    <property type="entry name" value="DNA METHYLTRANSFERASE DIM-2"/>
    <property type="match status" value="1"/>
</dbReference>
<name>A0A1J7J9M0_9PEZI</name>
<comment type="subcellular location">
    <subcellularLocation>
        <location evidence="1">Nucleus</location>
    </subcellularLocation>
</comment>
<feature type="domain" description="BAH" evidence="10">
    <location>
        <begin position="593"/>
        <end position="713"/>
    </location>
</feature>
<dbReference type="PROSITE" id="PS51679">
    <property type="entry name" value="SAM_MT_C5"/>
    <property type="match status" value="1"/>
</dbReference>
<dbReference type="SUPFAM" id="SSF53335">
    <property type="entry name" value="S-adenosyl-L-methionine-dependent methyltransferases"/>
    <property type="match status" value="1"/>
</dbReference>
<dbReference type="PANTHER" id="PTHR10629">
    <property type="entry name" value="CYTOSINE-SPECIFIC METHYLTRANSFERASE"/>
    <property type="match status" value="1"/>
</dbReference>
<organism evidence="11 12">
    <name type="scientific">Coniochaeta ligniaria NRRL 30616</name>
    <dbReference type="NCBI Taxonomy" id="1408157"/>
    <lineage>
        <taxon>Eukaryota</taxon>
        <taxon>Fungi</taxon>
        <taxon>Dikarya</taxon>
        <taxon>Ascomycota</taxon>
        <taxon>Pezizomycotina</taxon>
        <taxon>Sordariomycetes</taxon>
        <taxon>Sordariomycetidae</taxon>
        <taxon>Coniochaetales</taxon>
        <taxon>Coniochaetaceae</taxon>
        <taxon>Coniochaeta</taxon>
    </lineage>
</organism>
<evidence type="ECO:0000256" key="4">
    <source>
        <dbReference type="ARBA" id="ARBA00022679"/>
    </source>
</evidence>
<dbReference type="InterPro" id="IPR001525">
    <property type="entry name" value="C5_MeTfrase"/>
</dbReference>
<keyword evidence="6" id="KW-0238">DNA-binding</keyword>
<dbReference type="Gene3D" id="2.30.30.490">
    <property type="match status" value="2"/>
</dbReference>
<evidence type="ECO:0000313" key="11">
    <source>
        <dbReference type="EMBL" id="OIW26488.1"/>
    </source>
</evidence>
<dbReference type="STRING" id="1408157.A0A1J7J9M0"/>
<dbReference type="GO" id="GO:0003682">
    <property type="term" value="F:chromatin binding"/>
    <property type="evidence" value="ECO:0007669"/>
    <property type="project" value="InterPro"/>
</dbReference>
<dbReference type="GO" id="GO:0044027">
    <property type="term" value="P:negative regulation of gene expression via chromosomal CpG island methylation"/>
    <property type="evidence" value="ECO:0007669"/>
    <property type="project" value="TreeGrafter"/>
</dbReference>
<evidence type="ECO:0000256" key="7">
    <source>
        <dbReference type="ARBA" id="ARBA00023242"/>
    </source>
</evidence>
<dbReference type="GO" id="GO:0003677">
    <property type="term" value="F:DNA binding"/>
    <property type="evidence" value="ECO:0007669"/>
    <property type="project" value="UniProtKB-KW"/>
</dbReference>
<dbReference type="GO" id="GO:0032259">
    <property type="term" value="P:methylation"/>
    <property type="evidence" value="ECO:0007669"/>
    <property type="project" value="UniProtKB-KW"/>
</dbReference>
<dbReference type="EC" id="2.1.1.37" evidence="2"/>
<evidence type="ECO:0000256" key="9">
    <source>
        <dbReference type="SAM" id="MobiDB-lite"/>
    </source>
</evidence>
<gene>
    <name evidence="11" type="ORF">CONLIGDRAFT_620319</name>
</gene>
<feature type="compositionally biased region" description="Polar residues" evidence="9">
    <location>
        <begin position="50"/>
        <end position="71"/>
    </location>
</feature>
<dbReference type="InterPro" id="IPR050390">
    <property type="entry name" value="C5-Methyltransferase"/>
</dbReference>
<keyword evidence="4 8" id="KW-0808">Transferase</keyword>
<dbReference type="InterPro" id="IPR029063">
    <property type="entry name" value="SAM-dependent_MTases_sf"/>
</dbReference>
<dbReference type="EMBL" id="KV875100">
    <property type="protein sequence ID" value="OIW26488.1"/>
    <property type="molecule type" value="Genomic_DNA"/>
</dbReference>
<dbReference type="Gene3D" id="3.90.120.10">
    <property type="entry name" value="DNA Methylase, subunit A, domain 2"/>
    <property type="match status" value="1"/>
</dbReference>
<evidence type="ECO:0000256" key="3">
    <source>
        <dbReference type="ARBA" id="ARBA00022603"/>
    </source>
</evidence>
<dbReference type="InterPro" id="IPR043151">
    <property type="entry name" value="BAH_sf"/>
</dbReference>
<dbReference type="CDD" id="cd04712">
    <property type="entry name" value="BAH_DCM_I"/>
    <property type="match status" value="1"/>
</dbReference>
<comment type="similarity">
    <text evidence="8">Belongs to the class I-like SAM-binding methyltransferase superfamily. C5-methyltransferase family.</text>
</comment>
<evidence type="ECO:0000256" key="1">
    <source>
        <dbReference type="ARBA" id="ARBA00004123"/>
    </source>
</evidence>
<keyword evidence="7" id="KW-0539">Nucleus</keyword>
<evidence type="ECO:0000256" key="8">
    <source>
        <dbReference type="PROSITE-ProRule" id="PRU01016"/>
    </source>
</evidence>
<feature type="region of interest" description="Disordered" evidence="9">
    <location>
        <begin position="1"/>
        <end position="71"/>
    </location>
</feature>
<evidence type="ECO:0000259" key="10">
    <source>
        <dbReference type="PROSITE" id="PS51038"/>
    </source>
</evidence>
<dbReference type="PROSITE" id="PS00094">
    <property type="entry name" value="C5_MTASE_1"/>
    <property type="match status" value="1"/>
</dbReference>
<feature type="active site" evidence="8">
    <location>
        <position position="814"/>
    </location>
</feature>
<keyword evidence="3 8" id="KW-0489">Methyltransferase</keyword>
<evidence type="ECO:0000256" key="6">
    <source>
        <dbReference type="ARBA" id="ARBA00023125"/>
    </source>
</evidence>
<evidence type="ECO:0000256" key="2">
    <source>
        <dbReference type="ARBA" id="ARBA00011975"/>
    </source>
</evidence>
<sequence length="1324" mass="148562">MPPWFSDFEDPLNEIFPYPISSEDQVESREDSVEDEEDLLEHPEQDQERSFSPAQQATPATSRSGPISRTSTRCCLSDATSLVGTQHPRQKLEVSIPKSTLITPRGRYHGWIPPAPRARQHAALASLMEHLKLQAEPASEEDFIEFELDKFSVYVDSTLYPCELRPLQQLSTKGPDEFFFDGVLGIGDVKFYVERVAFSELPIGNYGTSHASVDDQIWIRSRHNAKKEIYYKLKNPATEYDRFHTPFLWIADLAKHVVDFCGYMTKKNKVVTLRHFQQNFLDYLQRTHKTSPSFRKWHKLHGSDDFRAAINANVEFIWKEVYGVLGHRSASSLQVFNEIKHLTQYRPFTSILGDKRNPVQPCTIVTPYIYKCFGHSEFGALLECLEPQEDGEHRNENEPDFRTAEELEKAEVAIVEELVASDTRRVRTTARKDLPSTAAHKKLIRSIKAGDTISTPPDGVGTGTKWKKEVAKGAKDEQRWFGLIQRVHVSPKTGARSFDVTWLYRPVDTPCCKMVYPWSKELCLSDHCTCEEGRDARVDEDEVIAAHDVDWFGSPETTTAEFFVRQTYQVEQRRWVTLEQKHMVCDHDKLERTVYRPGDTVLAAMSSKHDRADIYEVVKVFKQGSNRFARLRRLRRRDELEVHPPGTKFPPNELVYTDQTVVMKPQRILGRCVVRFFEANEPLPCPYDRNGTANVFFITHKLENGTCVPISDHNRPTTMRQGFDPKRHVKKLRGLDLFCGSGNFGRGLEEGGVVDMCWTNDIWTEAIHTYMVNASHHTKPFLGSVDDLLRRAIEGDQGVPRRGDVDFISGGSPCQGFSLITGDKTNDRQKKNRSLVASFASFIDFYRPKYGILENVLNIVQTGQGREEDAFSQLICAIVGMGYQTQLALGDAWTYGAPQSRSRAFLYFAAPGHRLPDPPRPSHSHFEGVKGRGLGIMTNGESFVSRSFEPTPFKFVTAAGATADIPDIQDAKPDYCIGYPDHRISRGVTIKSRFQFNRIPIQPYGMNFAKAWNEGSGTMTPAERELFPPSGLRVQPGSHGWGRVLPNSVFSTITTGVTPTDARTGRFLHWRESRPITILEARRAQGFLDHEVLVGSPVSQYELVGNSVARPMALALGLQFREAWLGSLYEERGPVLAGETVDASLSELHMGDIKNEDVQEQEVEMEWDDDGDSLFVGDSRDHAEDIANGTDTMATPATSVSEAEAEIMPSGASRKRPFSESLAIEMHASKVRKLDTPHVVVGPDNQHATAMGPMENSNVVVSSSISIVVEREQVNLAPADGAIRGLTNGNLAVRSAIDLTVTGLESGVAVVQSAADMVIDLTDD</sequence>
<dbReference type="Proteomes" id="UP000182658">
    <property type="component" value="Unassembled WGS sequence"/>
</dbReference>
<dbReference type="PRINTS" id="PR00105">
    <property type="entry name" value="C5METTRFRASE"/>
</dbReference>
<feature type="compositionally biased region" description="Basic and acidic residues" evidence="9">
    <location>
        <begin position="40"/>
        <end position="49"/>
    </location>
</feature>
<dbReference type="Pfam" id="PF25423">
    <property type="entry name" value="DUF7893"/>
    <property type="match status" value="1"/>
</dbReference>
<dbReference type="GO" id="GO:0003886">
    <property type="term" value="F:DNA (cytosine-5-)-methyltransferase activity"/>
    <property type="evidence" value="ECO:0007669"/>
    <property type="project" value="UniProtKB-EC"/>
</dbReference>
<evidence type="ECO:0000256" key="5">
    <source>
        <dbReference type="ARBA" id="ARBA00022691"/>
    </source>
</evidence>
<feature type="domain" description="BAH" evidence="10">
    <location>
        <begin position="445"/>
        <end position="579"/>
    </location>
</feature>